<gene>
    <name evidence="3" type="ORF">K4G66_12440</name>
</gene>
<dbReference type="Pfam" id="PF02080">
    <property type="entry name" value="TrkA_C"/>
    <property type="match status" value="1"/>
</dbReference>
<proteinExistence type="predicted"/>
<name>A0AA49GSW6_9BACT</name>
<evidence type="ECO:0000313" key="3">
    <source>
        <dbReference type="EMBL" id="WKN39501.1"/>
    </source>
</evidence>
<feature type="domain" description="RCK N-terminal" evidence="1">
    <location>
        <begin position="2"/>
        <end position="119"/>
    </location>
</feature>
<dbReference type="AlphaFoldDB" id="A0AA49GSW6"/>
<dbReference type="Pfam" id="PF02254">
    <property type="entry name" value="TrkA_N"/>
    <property type="match status" value="1"/>
</dbReference>
<dbReference type="SUPFAM" id="SSF116726">
    <property type="entry name" value="TrkA C-terminal domain-like"/>
    <property type="match status" value="1"/>
</dbReference>
<dbReference type="PROSITE" id="PS51201">
    <property type="entry name" value="RCK_N"/>
    <property type="match status" value="1"/>
</dbReference>
<dbReference type="Gene3D" id="3.30.70.1450">
    <property type="entry name" value="Regulator of K+ conductance, C-terminal domain"/>
    <property type="match status" value="1"/>
</dbReference>
<dbReference type="InterPro" id="IPR036721">
    <property type="entry name" value="RCK_C_sf"/>
</dbReference>
<dbReference type="PANTHER" id="PTHR43833:SF7">
    <property type="entry name" value="KTR SYSTEM POTASSIUM UPTAKE PROTEIN C"/>
    <property type="match status" value="1"/>
</dbReference>
<reference evidence="3" key="2">
    <citation type="journal article" date="2024" name="Antonie Van Leeuwenhoek">
        <title>Roseihalotalea indica gen. nov., sp. nov., a halophilic Bacteroidetes from mesopelagic Southwest Indian Ocean with higher carbohydrate metabolic potential.</title>
        <authorList>
            <person name="Chen B."/>
            <person name="Zhang M."/>
            <person name="Lin D."/>
            <person name="Ye J."/>
            <person name="Tang K."/>
        </authorList>
    </citation>
    <scope>NUCLEOTIDE SEQUENCE</scope>
    <source>
        <strain evidence="3">TK19036</strain>
    </source>
</reference>
<accession>A0AA49GSW6</accession>
<dbReference type="PANTHER" id="PTHR43833">
    <property type="entry name" value="POTASSIUM CHANNEL PROTEIN 2-RELATED-RELATED"/>
    <property type="match status" value="1"/>
</dbReference>
<dbReference type="SUPFAM" id="SSF51735">
    <property type="entry name" value="NAD(P)-binding Rossmann-fold domains"/>
    <property type="match status" value="1"/>
</dbReference>
<dbReference type="GO" id="GO:0006813">
    <property type="term" value="P:potassium ion transport"/>
    <property type="evidence" value="ECO:0007669"/>
    <property type="project" value="InterPro"/>
</dbReference>
<evidence type="ECO:0000259" key="1">
    <source>
        <dbReference type="PROSITE" id="PS51201"/>
    </source>
</evidence>
<reference evidence="3" key="1">
    <citation type="journal article" date="2023" name="Comput. Struct. Biotechnol. J.">
        <title>Discovery of a novel marine Bacteroidetes with a rich repertoire of carbohydrate-active enzymes.</title>
        <authorList>
            <person name="Chen B."/>
            <person name="Liu G."/>
            <person name="Chen Q."/>
            <person name="Wang H."/>
            <person name="Liu L."/>
            <person name="Tang K."/>
        </authorList>
    </citation>
    <scope>NUCLEOTIDE SEQUENCE</scope>
    <source>
        <strain evidence="3">TK19036</strain>
    </source>
</reference>
<organism evidence="3">
    <name type="scientific">Roseihalotalea indica</name>
    <dbReference type="NCBI Taxonomy" id="2867963"/>
    <lineage>
        <taxon>Bacteria</taxon>
        <taxon>Pseudomonadati</taxon>
        <taxon>Bacteroidota</taxon>
        <taxon>Cytophagia</taxon>
        <taxon>Cytophagales</taxon>
        <taxon>Catalimonadaceae</taxon>
        <taxon>Roseihalotalea</taxon>
    </lineage>
</organism>
<dbReference type="Gene3D" id="3.40.50.720">
    <property type="entry name" value="NAD(P)-binding Rossmann-like Domain"/>
    <property type="match status" value="1"/>
</dbReference>
<dbReference type="InterPro" id="IPR050721">
    <property type="entry name" value="Trk_Ktr_HKT_K-transport"/>
</dbReference>
<dbReference type="InterPro" id="IPR003148">
    <property type="entry name" value="RCK_N"/>
</dbReference>
<feature type="domain" description="RCK C-terminal" evidence="2">
    <location>
        <begin position="135"/>
        <end position="227"/>
    </location>
</feature>
<protein>
    <submittedName>
        <fullName evidence="3">TrkA family potassium uptake protein</fullName>
    </submittedName>
</protein>
<evidence type="ECO:0000259" key="2">
    <source>
        <dbReference type="PROSITE" id="PS51202"/>
    </source>
</evidence>
<dbReference type="GO" id="GO:0008324">
    <property type="term" value="F:monoatomic cation transmembrane transporter activity"/>
    <property type="evidence" value="ECO:0007669"/>
    <property type="project" value="InterPro"/>
</dbReference>
<sequence>MSHRFAVIGLGQLGTSIALTLAQRGAEVIAIDHDLEKVNRIKDDVAYAVALDATDPKALQAQDVHQVEAAVVAIGEDFEALVLTTVVLQELKVKRIITRAASDQQHAILSKLGINEILSPEKKIGESVAEMLLQPNIHSFLSLSDEYEIVEISAPKRTIGQTLAQLNLRKEFNLNLITIKRGGEASSTIDPTGFIGVPNADTEIHEDDVLFAMGKRKDIQRFIECHQ</sequence>
<dbReference type="InterPro" id="IPR036291">
    <property type="entry name" value="NAD(P)-bd_dom_sf"/>
</dbReference>
<dbReference type="InterPro" id="IPR006037">
    <property type="entry name" value="RCK_C"/>
</dbReference>
<dbReference type="EMBL" id="CP120682">
    <property type="protein sequence ID" value="WKN39501.1"/>
    <property type="molecule type" value="Genomic_DNA"/>
</dbReference>
<dbReference type="PROSITE" id="PS51202">
    <property type="entry name" value="RCK_C"/>
    <property type="match status" value="1"/>
</dbReference>